<evidence type="ECO:0000256" key="1">
    <source>
        <dbReference type="SAM" id="MobiDB-lite"/>
    </source>
</evidence>
<dbReference type="OrthoDB" id="3157337at2759"/>
<dbReference type="PROSITE" id="PS50097">
    <property type="entry name" value="BTB"/>
    <property type="match status" value="1"/>
</dbReference>
<dbReference type="Gene3D" id="3.30.710.10">
    <property type="entry name" value="Potassium Channel Kv1.1, Chain A"/>
    <property type="match status" value="1"/>
</dbReference>
<dbReference type="Proteomes" id="UP000027265">
    <property type="component" value="Unassembled WGS sequence"/>
</dbReference>
<feature type="domain" description="BTB" evidence="2">
    <location>
        <begin position="52"/>
        <end position="118"/>
    </location>
</feature>
<sequence>MESEHTSSSADDWESVEPARKRQKTEEISIDEPTEAVCTKPTRDTQYYLDDGDCVILVDNILFKVHRFLLARDSSAFQNMFSLPSDKKGVTEGSKDDNPVFLPGDTPDQFRALLWVMYALPPELQVYNTPKADISHLLTIAEITNKYHFATIETWAVDALYNVLSGAYGTPSNELASCSSDRIARVLEIAILCNHHRLRDNVIAQWTNRILSRTLWPGPALTFSDKYNLRSLQGVAYYVQLMESRTTPGECHLDDTLSRDQRVRLLSGSWSLVNLWDVLRTTPPTFDRPDGCTYHQHGCLSVWNSQWLAAGKHEKTLKYRSSDVLGRLRCMQDILLANSDLGSLLTPQCRAAALKALVVLMEDIEERLADHFVDLTAPVE</sequence>
<accession>A0A067QJE8</accession>
<protein>
    <recommendedName>
        <fullName evidence="2">BTB domain-containing protein</fullName>
    </recommendedName>
</protein>
<name>A0A067QJE8_9AGAM</name>
<evidence type="ECO:0000313" key="3">
    <source>
        <dbReference type="EMBL" id="KDQ62746.1"/>
    </source>
</evidence>
<reference evidence="4" key="1">
    <citation type="journal article" date="2014" name="Proc. Natl. Acad. Sci. U.S.A.">
        <title>Extensive sampling of basidiomycete genomes demonstrates inadequacy of the white-rot/brown-rot paradigm for wood decay fungi.</title>
        <authorList>
            <person name="Riley R."/>
            <person name="Salamov A.A."/>
            <person name="Brown D.W."/>
            <person name="Nagy L.G."/>
            <person name="Floudas D."/>
            <person name="Held B.W."/>
            <person name="Levasseur A."/>
            <person name="Lombard V."/>
            <person name="Morin E."/>
            <person name="Otillar R."/>
            <person name="Lindquist E.A."/>
            <person name="Sun H."/>
            <person name="LaButti K.M."/>
            <person name="Schmutz J."/>
            <person name="Jabbour D."/>
            <person name="Luo H."/>
            <person name="Baker S.E."/>
            <person name="Pisabarro A.G."/>
            <person name="Walton J.D."/>
            <person name="Blanchette R.A."/>
            <person name="Henrissat B."/>
            <person name="Martin F."/>
            <person name="Cullen D."/>
            <person name="Hibbett D.S."/>
            <person name="Grigoriev I.V."/>
        </authorList>
    </citation>
    <scope>NUCLEOTIDE SEQUENCE [LARGE SCALE GENOMIC DNA]</scope>
    <source>
        <strain evidence="4">MUCL 33604</strain>
    </source>
</reference>
<keyword evidence="4" id="KW-1185">Reference proteome</keyword>
<feature type="compositionally biased region" description="Basic and acidic residues" evidence="1">
    <location>
        <begin position="17"/>
        <end position="27"/>
    </location>
</feature>
<dbReference type="EMBL" id="KL197711">
    <property type="protein sequence ID" value="KDQ62746.1"/>
    <property type="molecule type" value="Genomic_DNA"/>
</dbReference>
<dbReference type="CDD" id="cd18186">
    <property type="entry name" value="BTB_POZ_ZBTB_KLHL-like"/>
    <property type="match status" value="1"/>
</dbReference>
<evidence type="ECO:0000259" key="2">
    <source>
        <dbReference type="PROSITE" id="PS50097"/>
    </source>
</evidence>
<gene>
    <name evidence="3" type="ORF">JAAARDRAFT_701708</name>
</gene>
<dbReference type="InParanoid" id="A0A067QJE8"/>
<dbReference type="Pfam" id="PF00651">
    <property type="entry name" value="BTB"/>
    <property type="match status" value="1"/>
</dbReference>
<dbReference type="InterPro" id="IPR000210">
    <property type="entry name" value="BTB/POZ_dom"/>
</dbReference>
<dbReference type="SUPFAM" id="SSF54695">
    <property type="entry name" value="POZ domain"/>
    <property type="match status" value="1"/>
</dbReference>
<proteinExistence type="predicted"/>
<evidence type="ECO:0000313" key="4">
    <source>
        <dbReference type="Proteomes" id="UP000027265"/>
    </source>
</evidence>
<dbReference type="HOGENOM" id="CLU_040061_1_0_1"/>
<dbReference type="SMART" id="SM00225">
    <property type="entry name" value="BTB"/>
    <property type="match status" value="1"/>
</dbReference>
<organism evidence="3 4">
    <name type="scientific">Jaapia argillacea MUCL 33604</name>
    <dbReference type="NCBI Taxonomy" id="933084"/>
    <lineage>
        <taxon>Eukaryota</taxon>
        <taxon>Fungi</taxon>
        <taxon>Dikarya</taxon>
        <taxon>Basidiomycota</taxon>
        <taxon>Agaricomycotina</taxon>
        <taxon>Agaricomycetes</taxon>
        <taxon>Agaricomycetidae</taxon>
        <taxon>Jaapiales</taxon>
        <taxon>Jaapiaceae</taxon>
        <taxon>Jaapia</taxon>
    </lineage>
</organism>
<feature type="region of interest" description="Disordered" evidence="1">
    <location>
        <begin position="1"/>
        <end position="33"/>
    </location>
</feature>
<dbReference type="InterPro" id="IPR011333">
    <property type="entry name" value="SKP1/BTB/POZ_sf"/>
</dbReference>
<feature type="compositionally biased region" description="Polar residues" evidence="1">
    <location>
        <begin position="1"/>
        <end position="10"/>
    </location>
</feature>
<dbReference type="AlphaFoldDB" id="A0A067QJE8"/>